<keyword evidence="3" id="KW-0067">ATP-binding</keyword>
<dbReference type="InterPro" id="IPR002611">
    <property type="entry name" value="IstB_ATP-bd"/>
</dbReference>
<reference evidence="5 6" key="1">
    <citation type="submission" date="2019-02" db="EMBL/GenBank/DDBJ databases">
        <title>Investigation of anaerobic lignin degradation for improved lignocellulosic biofuels.</title>
        <authorList>
            <person name="Deangelis K."/>
        </authorList>
    </citation>
    <scope>NUCLEOTIDE SEQUENCE [LARGE SCALE GENOMIC DNA]</scope>
    <source>
        <strain evidence="5 6">159R</strain>
    </source>
</reference>
<dbReference type="InterPro" id="IPR027417">
    <property type="entry name" value="P-loop_NTPase"/>
</dbReference>
<dbReference type="RefSeq" id="WP_132926821.1">
    <property type="nucleotide sequence ID" value="NZ_SJOI01000001.1"/>
</dbReference>
<dbReference type="NCBIfam" id="NF038214">
    <property type="entry name" value="IS21_help_AAA"/>
    <property type="match status" value="1"/>
</dbReference>
<evidence type="ECO:0000259" key="4">
    <source>
        <dbReference type="SMART" id="SM00382"/>
    </source>
</evidence>
<dbReference type="PIRSF" id="PIRSF003073">
    <property type="entry name" value="DNAC_TnpB_IstB"/>
    <property type="match status" value="1"/>
</dbReference>
<name>A0A4R1NGZ6_9GAMM</name>
<feature type="domain" description="AAA+ ATPase" evidence="4">
    <location>
        <begin position="98"/>
        <end position="234"/>
    </location>
</feature>
<evidence type="ECO:0000256" key="2">
    <source>
        <dbReference type="ARBA" id="ARBA00022741"/>
    </source>
</evidence>
<organism evidence="5 6">
    <name type="scientific">Sodalis ligni</name>
    <dbReference type="NCBI Taxonomy" id="2697027"/>
    <lineage>
        <taxon>Bacteria</taxon>
        <taxon>Pseudomonadati</taxon>
        <taxon>Pseudomonadota</taxon>
        <taxon>Gammaproteobacteria</taxon>
        <taxon>Enterobacterales</taxon>
        <taxon>Bruguierivoracaceae</taxon>
        <taxon>Sodalis</taxon>
    </lineage>
</organism>
<comment type="similarity">
    <text evidence="1">Belongs to the IS21/IS1162 putative ATP-binding protein family.</text>
</comment>
<dbReference type="AlphaFoldDB" id="A0A4R1NGZ6"/>
<dbReference type="SUPFAM" id="SSF52540">
    <property type="entry name" value="P-loop containing nucleoside triphosphate hydrolases"/>
    <property type="match status" value="1"/>
</dbReference>
<dbReference type="SMART" id="SM00382">
    <property type="entry name" value="AAA"/>
    <property type="match status" value="1"/>
</dbReference>
<gene>
    <name evidence="5" type="ORF">EZJ58_5284</name>
</gene>
<dbReference type="InterPro" id="IPR003593">
    <property type="entry name" value="AAA+_ATPase"/>
</dbReference>
<proteinExistence type="inferred from homology"/>
<evidence type="ECO:0000313" key="6">
    <source>
        <dbReference type="Proteomes" id="UP000294555"/>
    </source>
</evidence>
<dbReference type="OrthoDB" id="8150723at2"/>
<dbReference type="Pfam" id="PF01695">
    <property type="entry name" value="IstB_IS21"/>
    <property type="match status" value="1"/>
</dbReference>
<accession>A0A4R1NGZ6</accession>
<keyword evidence="6" id="KW-1185">Reference proteome</keyword>
<evidence type="ECO:0000256" key="1">
    <source>
        <dbReference type="ARBA" id="ARBA00008059"/>
    </source>
</evidence>
<dbReference type="Gene3D" id="3.40.50.300">
    <property type="entry name" value="P-loop containing nucleotide triphosphate hydrolases"/>
    <property type="match status" value="1"/>
</dbReference>
<keyword evidence="2" id="KW-0547">Nucleotide-binding</keyword>
<evidence type="ECO:0000313" key="5">
    <source>
        <dbReference type="EMBL" id="TCL06985.1"/>
    </source>
</evidence>
<dbReference type="PANTHER" id="PTHR30050">
    <property type="entry name" value="CHROMOSOMAL REPLICATION INITIATOR PROTEIN DNAA"/>
    <property type="match status" value="1"/>
</dbReference>
<dbReference type="GO" id="GO:0005524">
    <property type="term" value="F:ATP binding"/>
    <property type="evidence" value="ECO:0007669"/>
    <property type="project" value="UniProtKB-KW"/>
</dbReference>
<dbReference type="GO" id="GO:0006260">
    <property type="term" value="P:DNA replication"/>
    <property type="evidence" value="ECO:0007669"/>
    <property type="project" value="TreeGrafter"/>
</dbReference>
<dbReference type="EMBL" id="SJOI01000001">
    <property type="protein sequence ID" value="TCL06985.1"/>
    <property type="molecule type" value="Genomic_DNA"/>
</dbReference>
<sequence>MQNRLEEQIRSLRLGHLLNALELQRTQPGTYQELGFEERLGLLLEHELLQREMSKVARLRRQARLRLSATASGLDWRPERGLKRQQMAELLTGGWYQRQQNVLITGPTGSGKTYVACALGEQACQQHVAVGYWRLPRLLDDLNTGHADGSYRKQLLQLAKKTVLILDDWGLEKLSPRQSADLLEVVEDRYGRGSTILISQLPVTEWYKMVSNPTVADALMDRLVHNSHRLELSGESLRKVAQSDHGE</sequence>
<comment type="caution">
    <text evidence="5">The sequence shown here is derived from an EMBL/GenBank/DDBJ whole genome shotgun (WGS) entry which is preliminary data.</text>
</comment>
<protein>
    <submittedName>
        <fullName evidence="5">DNA replication protein DnaC</fullName>
    </submittedName>
</protein>
<dbReference type="InterPro" id="IPR047661">
    <property type="entry name" value="IstB"/>
</dbReference>
<evidence type="ECO:0000256" key="3">
    <source>
        <dbReference type="ARBA" id="ARBA00022840"/>
    </source>
</evidence>
<dbReference type="PANTHER" id="PTHR30050:SF4">
    <property type="entry name" value="ATP-BINDING PROTEIN RV3427C IN INSERTION SEQUENCE-RELATED"/>
    <property type="match status" value="1"/>
</dbReference>
<dbReference type="Proteomes" id="UP000294555">
    <property type="component" value="Unassembled WGS sequence"/>
</dbReference>
<dbReference type="InterPro" id="IPR028350">
    <property type="entry name" value="DNAC/IstB-like"/>
</dbReference>
<dbReference type="CDD" id="cd00009">
    <property type="entry name" value="AAA"/>
    <property type="match status" value="1"/>
</dbReference>